<dbReference type="Proteomes" id="UP000480178">
    <property type="component" value="Chromosome"/>
</dbReference>
<dbReference type="Pfam" id="PF16126">
    <property type="entry name" value="DUF4838"/>
    <property type="match status" value="1"/>
</dbReference>
<gene>
    <name evidence="1" type="ORF">GXP67_33550</name>
</gene>
<dbReference type="InterPro" id="IPR032287">
    <property type="entry name" value="DUF4838"/>
</dbReference>
<dbReference type="KEGG" id="rhoz:GXP67_33550"/>
<organism evidence="1 2">
    <name type="scientific">Rhodocytophaga rosea</name>
    <dbReference type="NCBI Taxonomy" id="2704465"/>
    <lineage>
        <taxon>Bacteria</taxon>
        <taxon>Pseudomonadati</taxon>
        <taxon>Bacteroidota</taxon>
        <taxon>Cytophagia</taxon>
        <taxon>Cytophagales</taxon>
        <taxon>Rhodocytophagaceae</taxon>
        <taxon>Rhodocytophaga</taxon>
    </lineage>
</organism>
<dbReference type="PANTHER" id="PTHR47406">
    <property type="entry name" value="COAGULATION FACTOR 5/8 TYPE, C-TERMINAL"/>
    <property type="match status" value="1"/>
</dbReference>
<keyword evidence="2" id="KW-1185">Reference proteome</keyword>
<sequence>MQTTRIFLFIYIFLFTVFTNIHAQKLTLDPQQTLIAVNAKDAFTKVGSTELQKQLRRIYRTDKGFEFVNDDQVKKNMADISKKSIISFGPTYFTNEEKLTTASIYAFTIRKKGNIVMIMGLHPMGYVNGMAYFLDNYCGVRFYLPTELYTSLPKLNKITLPEKIDITQEPFVAYTLGTGLTSAVENEGNWAWYNGLTRKNWESHQHSMGQRFPTVEFKDKYPEIYPLMNGKRYFPANQGDQNWQPDFAEPKLVDAAVESAINYFKQKPGLRHISFSVQDSKVYPVEGKMAEVLSKYPKSYEGRLKAYIDTYIHFLNQVAERLEKELPEQGVSGQKKIVYIVYGQVAQMPKEKLHPSIVPVVVSQISELDKDGVTQRATWNNPFRLSDWAKKATYIGHHDWAQGNGYLYPRIYTGLLAKYLKEVKVLGLKQEYYHAELYPNWGLDGPKYYLMGKLLWSPEADVEALMTQFCTDMFGKAAKPMKEYFDTLEKLTYSMDNTRDIYRKMHSFPKQLLLSPQELELVKQARTWLNQASRRTKNESEKKRIEFFSKSFRLTEYLFELTNAKEVKQEQIDEVKKYMETVILPDKMTFFGARTKGELERRVTSALQSIPNKPKPKK</sequence>
<evidence type="ECO:0000313" key="1">
    <source>
        <dbReference type="EMBL" id="QHT71230.1"/>
    </source>
</evidence>
<dbReference type="EMBL" id="CP048222">
    <property type="protein sequence ID" value="QHT71230.1"/>
    <property type="molecule type" value="Genomic_DNA"/>
</dbReference>
<name>A0A6C0GV51_9BACT</name>
<dbReference type="RefSeq" id="WP_162447170.1">
    <property type="nucleotide sequence ID" value="NZ_CP048222.1"/>
</dbReference>
<accession>A0A6C0GV51</accession>
<dbReference type="PANTHER" id="PTHR47406:SF2">
    <property type="entry name" value="ALPHA GLUCURONIDASE N-TERMINAL DOMAIN-CONTAINING PROTEIN"/>
    <property type="match status" value="1"/>
</dbReference>
<evidence type="ECO:0000313" key="2">
    <source>
        <dbReference type="Proteomes" id="UP000480178"/>
    </source>
</evidence>
<proteinExistence type="predicted"/>
<reference evidence="1 2" key="1">
    <citation type="submission" date="2020-01" db="EMBL/GenBank/DDBJ databases">
        <authorList>
            <person name="Kim M.K."/>
        </authorList>
    </citation>
    <scope>NUCLEOTIDE SEQUENCE [LARGE SCALE GENOMIC DNA]</scope>
    <source>
        <strain evidence="1 2">172606-1</strain>
    </source>
</reference>
<protein>
    <submittedName>
        <fullName evidence="1">DUF4838 domain-containing protein</fullName>
    </submittedName>
</protein>
<dbReference type="AlphaFoldDB" id="A0A6C0GV51"/>